<name>K1T7C8_9ZZZZ</name>
<gene>
    <name evidence="1" type="ORF">OBE_08050</name>
</gene>
<protein>
    <submittedName>
        <fullName evidence="1">Uncharacterized protein</fullName>
    </submittedName>
</protein>
<dbReference type="EMBL" id="AJWZ01005542">
    <property type="protein sequence ID" value="EKC62290.1"/>
    <property type="molecule type" value="Genomic_DNA"/>
</dbReference>
<reference evidence="1" key="1">
    <citation type="journal article" date="2013" name="Environ. Microbiol.">
        <title>Microbiota from the distal guts of lean and obese adolescents exhibit partial functional redundancy besides clear differences in community structure.</title>
        <authorList>
            <person name="Ferrer M."/>
            <person name="Ruiz A."/>
            <person name="Lanza F."/>
            <person name="Haange S.B."/>
            <person name="Oberbach A."/>
            <person name="Till H."/>
            <person name="Bargiela R."/>
            <person name="Campoy C."/>
            <person name="Segura M.T."/>
            <person name="Richter M."/>
            <person name="von Bergen M."/>
            <person name="Seifert J."/>
            <person name="Suarez A."/>
        </authorList>
    </citation>
    <scope>NUCLEOTIDE SEQUENCE</scope>
</reference>
<sequence>GSLSDEFLESIKKDEVMLYAGQ</sequence>
<dbReference type="AlphaFoldDB" id="K1T7C8"/>
<feature type="non-terminal residue" evidence="1">
    <location>
        <position position="1"/>
    </location>
</feature>
<organism evidence="1">
    <name type="scientific">human gut metagenome</name>
    <dbReference type="NCBI Taxonomy" id="408170"/>
    <lineage>
        <taxon>unclassified sequences</taxon>
        <taxon>metagenomes</taxon>
        <taxon>organismal metagenomes</taxon>
    </lineage>
</organism>
<evidence type="ECO:0000313" key="1">
    <source>
        <dbReference type="EMBL" id="EKC62290.1"/>
    </source>
</evidence>
<proteinExistence type="predicted"/>
<accession>K1T7C8</accession>
<comment type="caution">
    <text evidence="1">The sequence shown here is derived from an EMBL/GenBank/DDBJ whole genome shotgun (WGS) entry which is preliminary data.</text>
</comment>